<evidence type="ECO:0000256" key="1">
    <source>
        <dbReference type="ARBA" id="ARBA00011245"/>
    </source>
</evidence>
<evidence type="ECO:0000256" key="3">
    <source>
        <dbReference type="ARBA" id="ARBA00022763"/>
    </source>
</evidence>
<keyword evidence="3" id="KW-0227">DNA damage</keyword>
<feature type="domain" description="UmuC" evidence="6">
    <location>
        <begin position="35"/>
        <end position="153"/>
    </location>
</feature>
<comment type="caution">
    <text evidence="8">The sequence shown here is derived from an EMBL/GenBank/DDBJ whole genome shotgun (WGS) entry which is preliminary data.</text>
</comment>
<proteinExistence type="predicted"/>
<reference evidence="8 9" key="1">
    <citation type="submission" date="2016-11" db="EMBL/GenBank/DDBJ databases">
        <title>A multilocus sequence analysis scheme for characterization of bacteria in the genus Thioclava.</title>
        <authorList>
            <person name="Liu Y."/>
            <person name="Shao Z."/>
        </authorList>
    </citation>
    <scope>NUCLEOTIDE SEQUENCE [LARGE SCALE GENOMIC DNA]</scope>
    <source>
        <strain evidence="8 9">11.10-0-13</strain>
    </source>
</reference>
<dbReference type="EMBL" id="MPZS01000001">
    <property type="protein sequence ID" value="OOY13071.1"/>
    <property type="molecule type" value="Genomic_DNA"/>
</dbReference>
<dbReference type="PANTHER" id="PTHR35369">
    <property type="entry name" value="BLR3025 PROTEIN-RELATED"/>
    <property type="match status" value="1"/>
</dbReference>
<dbReference type="CDD" id="cd03468">
    <property type="entry name" value="PolY_like"/>
    <property type="match status" value="1"/>
</dbReference>
<evidence type="ECO:0000259" key="6">
    <source>
        <dbReference type="Pfam" id="PF00817"/>
    </source>
</evidence>
<dbReference type="InterPro" id="IPR050356">
    <property type="entry name" value="SulA_CellDiv_inhibitor"/>
</dbReference>
<comment type="function">
    <text evidence="4">Poorly processive, error-prone DNA polymerase involved in untargeted mutagenesis. Copies undamaged DNA at stalled replication forks, which arise in vivo from mismatched or misaligned primer ends. These misaligned primers can be extended by PolIV. Exhibits no 3'-5' exonuclease (proofreading) activity. May be involved in translesional synthesis, in conjunction with the beta clamp from PolIII.</text>
</comment>
<organism evidence="8 9">
    <name type="scientific">Thioclava marina</name>
    <dbReference type="NCBI Taxonomy" id="1915077"/>
    <lineage>
        <taxon>Bacteria</taxon>
        <taxon>Pseudomonadati</taxon>
        <taxon>Pseudomonadota</taxon>
        <taxon>Alphaproteobacteria</taxon>
        <taxon>Rhodobacterales</taxon>
        <taxon>Paracoccaceae</taxon>
        <taxon>Thioclava</taxon>
    </lineage>
</organism>
<comment type="catalytic activity">
    <reaction evidence="5">
        <text>DNA(n) + a 2'-deoxyribonucleoside 5'-triphosphate = DNA(n+1) + diphosphate</text>
        <dbReference type="Rhea" id="RHEA:22508"/>
        <dbReference type="Rhea" id="RHEA-COMP:17339"/>
        <dbReference type="Rhea" id="RHEA-COMP:17340"/>
        <dbReference type="ChEBI" id="CHEBI:33019"/>
        <dbReference type="ChEBI" id="CHEBI:61560"/>
        <dbReference type="ChEBI" id="CHEBI:173112"/>
        <dbReference type="EC" id="2.7.7.7"/>
    </reaction>
</comment>
<evidence type="ECO:0000259" key="7">
    <source>
        <dbReference type="Pfam" id="PF11799"/>
    </source>
</evidence>
<protein>
    <recommendedName>
        <fullName evidence="2">DNA-directed DNA polymerase</fullName>
        <ecNumber evidence="2">2.7.7.7</ecNumber>
    </recommendedName>
</protein>
<evidence type="ECO:0000313" key="9">
    <source>
        <dbReference type="Proteomes" id="UP000242224"/>
    </source>
</evidence>
<accession>A0ABX3MNF8</accession>
<comment type="subunit">
    <text evidence="1">Monomer.</text>
</comment>
<name>A0ABX3MNF8_9RHOB</name>
<dbReference type="InterPro" id="IPR001126">
    <property type="entry name" value="UmuC"/>
</dbReference>
<dbReference type="Pfam" id="PF00817">
    <property type="entry name" value="IMS"/>
    <property type="match status" value="1"/>
</dbReference>
<evidence type="ECO:0000256" key="2">
    <source>
        <dbReference type="ARBA" id="ARBA00012417"/>
    </source>
</evidence>
<dbReference type="InterPro" id="IPR017961">
    <property type="entry name" value="DNA_pol_Y-fam_little_finger"/>
</dbReference>
<dbReference type="InterPro" id="IPR043502">
    <property type="entry name" value="DNA/RNA_pol_sf"/>
</dbReference>
<evidence type="ECO:0000256" key="4">
    <source>
        <dbReference type="ARBA" id="ARBA00025589"/>
    </source>
</evidence>
<keyword evidence="9" id="KW-1185">Reference proteome</keyword>
<sequence length="493" mass="54845">MFDGRARRILSLWFPRLASDRVLRARPIEAPFALVLREGNTDRLHCLNAAAEAQGLGRGMALSEARAFCPDLQTAPADPARETQFLETLRRWATRYCPWVGLDGEDGLVLDITGSDHLWGGEEAMMAEMAARLERAGIAARLGLADTRGAAWALAHFAPGRAAAPGARLSALAKLPVAALRLPHETVTGLQRLGLREIGDLIRTPRAPLARRFGAGLMARLDQALGDLPEQISPEPDPPHYGTRLTLPEPIGQQADVMAGIERLLARLCAKLRENEAGARVLSLTLRRVDQASQQVELRLAAPLSDPARIAALFARGIEDIDAGFGIDQLRLAATQVEPLPARQIGAIATERRDRLGDLITRIGLRIGLDNVQRYLPADSHIPERSFLIAPAAFADPEGHWHQPHPRPLRLFPPEPVDADTPDPPRRFRWRRQSLTAERIEGPERLLPEWWFDDPNWRGGMRDYWRVETGQGWRLWMFHTPQDPGWYVEGVFA</sequence>
<feature type="domain" description="DNA polymerase Y-family little finger" evidence="7">
    <location>
        <begin position="241"/>
        <end position="345"/>
    </location>
</feature>
<dbReference type="Proteomes" id="UP000242224">
    <property type="component" value="Unassembled WGS sequence"/>
</dbReference>
<dbReference type="Pfam" id="PF11799">
    <property type="entry name" value="IMS_C"/>
    <property type="match status" value="1"/>
</dbReference>
<dbReference type="SUPFAM" id="SSF56672">
    <property type="entry name" value="DNA/RNA polymerases"/>
    <property type="match status" value="1"/>
</dbReference>
<dbReference type="RefSeq" id="WP_078524838.1">
    <property type="nucleotide sequence ID" value="NZ_MPZS01000001.1"/>
</dbReference>
<evidence type="ECO:0000313" key="8">
    <source>
        <dbReference type="EMBL" id="OOY13071.1"/>
    </source>
</evidence>
<evidence type="ECO:0000256" key="5">
    <source>
        <dbReference type="ARBA" id="ARBA00049244"/>
    </source>
</evidence>
<dbReference type="EC" id="2.7.7.7" evidence="2"/>
<dbReference type="PANTHER" id="PTHR35369:SF2">
    <property type="entry name" value="BLR3025 PROTEIN"/>
    <property type="match status" value="1"/>
</dbReference>
<gene>
    <name evidence="8" type="ORF">BMG00_04515</name>
</gene>